<evidence type="ECO:0008006" key="6">
    <source>
        <dbReference type="Google" id="ProtNLM"/>
    </source>
</evidence>
<evidence type="ECO:0000256" key="2">
    <source>
        <dbReference type="SAM" id="Phobius"/>
    </source>
</evidence>
<protein>
    <recommendedName>
        <fullName evidence="6">Lipoprotein</fullName>
    </recommendedName>
</protein>
<dbReference type="HOGENOM" id="CLU_1298993_0_0_4"/>
<keyword evidence="2" id="KW-0472">Membrane</keyword>
<dbReference type="Proteomes" id="UP000007883">
    <property type="component" value="Chromosome"/>
</dbReference>
<keyword evidence="2" id="KW-0812">Transmembrane</keyword>
<organism evidence="4 5">
    <name type="scientific">Rubrivivax gelatinosus (strain NBRC 100245 / IL144)</name>
    <dbReference type="NCBI Taxonomy" id="983917"/>
    <lineage>
        <taxon>Bacteria</taxon>
        <taxon>Pseudomonadati</taxon>
        <taxon>Pseudomonadota</taxon>
        <taxon>Betaproteobacteria</taxon>
        <taxon>Burkholderiales</taxon>
        <taxon>Sphaerotilaceae</taxon>
        <taxon>Rubrivivax</taxon>
    </lineage>
</organism>
<feature type="compositionally biased region" description="Pro residues" evidence="1">
    <location>
        <begin position="120"/>
        <end position="135"/>
    </location>
</feature>
<keyword evidence="3" id="KW-0732">Signal</keyword>
<evidence type="ECO:0000256" key="3">
    <source>
        <dbReference type="SAM" id="SignalP"/>
    </source>
</evidence>
<reference evidence="4 5" key="1">
    <citation type="journal article" date="2012" name="J. Bacteriol.">
        <title>Complete genome sequence of phototrophic betaproteobacterium Rubrivivax gelatinosus IL144.</title>
        <authorList>
            <person name="Nagashima S."/>
            <person name="Kamimura A."/>
            <person name="Shimizu T."/>
            <person name="Nakamura-isaki S."/>
            <person name="Aono E."/>
            <person name="Sakamoto K."/>
            <person name="Ichikawa N."/>
            <person name="Nakazawa H."/>
            <person name="Sekine M."/>
            <person name="Yamazaki S."/>
            <person name="Fujita N."/>
            <person name="Shimada K."/>
            <person name="Hanada S."/>
            <person name="Nagashima K.V.P."/>
        </authorList>
    </citation>
    <scope>NUCLEOTIDE SEQUENCE [LARGE SCALE GENOMIC DNA]</scope>
    <source>
        <strain evidence="5">NBRC 100245 / IL144</strain>
    </source>
</reference>
<dbReference type="RefSeq" id="WP_014428804.1">
    <property type="nucleotide sequence ID" value="NC_017075.1"/>
</dbReference>
<feature type="region of interest" description="Disordered" evidence="1">
    <location>
        <begin position="31"/>
        <end position="54"/>
    </location>
</feature>
<feature type="compositionally biased region" description="Basic residues" evidence="1">
    <location>
        <begin position="200"/>
        <end position="212"/>
    </location>
</feature>
<feature type="chain" id="PRO_5003628417" description="Lipoprotein" evidence="3">
    <location>
        <begin position="25"/>
        <end position="212"/>
    </location>
</feature>
<feature type="transmembrane region" description="Helical" evidence="2">
    <location>
        <begin position="163"/>
        <end position="182"/>
    </location>
</feature>
<evidence type="ECO:0000313" key="4">
    <source>
        <dbReference type="EMBL" id="BAL95942.1"/>
    </source>
</evidence>
<keyword evidence="2" id="KW-1133">Transmembrane helix</keyword>
<feature type="region of interest" description="Disordered" evidence="1">
    <location>
        <begin position="184"/>
        <end position="212"/>
    </location>
</feature>
<feature type="signal peptide" evidence="3">
    <location>
        <begin position="1"/>
        <end position="24"/>
    </location>
</feature>
<name>I0HSF5_RUBGI</name>
<accession>I0HSF5</accession>
<proteinExistence type="predicted"/>
<gene>
    <name evidence="4" type="ordered locus">RGE_26030</name>
</gene>
<dbReference type="AlphaFoldDB" id="I0HSF5"/>
<feature type="compositionally biased region" description="Low complexity" evidence="1">
    <location>
        <begin position="40"/>
        <end position="53"/>
    </location>
</feature>
<dbReference type="EMBL" id="AP012320">
    <property type="protein sequence ID" value="BAL95942.1"/>
    <property type="molecule type" value="Genomic_DNA"/>
</dbReference>
<evidence type="ECO:0000313" key="5">
    <source>
        <dbReference type="Proteomes" id="UP000007883"/>
    </source>
</evidence>
<sequence>MIRVSGLMTAAVLVAACLPGVVRSAPAELPSATGDLRPVPAAGPSSAAATPGAEVVPGTSATIKLLLDLQTAQPSATPAEAQRPTRSATGLRAASQPRLESGVGDLSDAENSRNTNSENGPPPSVSWSTSPPPANPEAGTAPKPEARPSMLRSMVSYLREHRLQVFVGGLAILALAAIGTIVSTRRQRAGRRVTADRIPPSRHRRSGAVRPR</sequence>
<keyword evidence="5" id="KW-1185">Reference proteome</keyword>
<dbReference type="PROSITE" id="PS51257">
    <property type="entry name" value="PROKAR_LIPOPROTEIN"/>
    <property type="match status" value="1"/>
</dbReference>
<evidence type="ECO:0000256" key="1">
    <source>
        <dbReference type="SAM" id="MobiDB-lite"/>
    </source>
</evidence>
<feature type="region of interest" description="Disordered" evidence="1">
    <location>
        <begin position="73"/>
        <end position="147"/>
    </location>
</feature>
<dbReference type="KEGG" id="rge:RGE_26030"/>